<dbReference type="InterPro" id="IPR029063">
    <property type="entry name" value="SAM-dependent_MTases_sf"/>
</dbReference>
<reference evidence="2" key="1">
    <citation type="journal article" date="2021" name="IMA Fungus">
        <title>Genomic characterization of three marine fungi, including Emericellopsis atlantica sp. nov. with signatures of a generalist lifestyle and marine biomass degradation.</title>
        <authorList>
            <person name="Hagestad O.C."/>
            <person name="Hou L."/>
            <person name="Andersen J.H."/>
            <person name="Hansen E.H."/>
            <person name="Altermark B."/>
            <person name="Li C."/>
            <person name="Kuhnert E."/>
            <person name="Cox R.J."/>
            <person name="Crous P.W."/>
            <person name="Spatafora J.W."/>
            <person name="Lail K."/>
            <person name="Amirebrahimi M."/>
            <person name="Lipzen A."/>
            <person name="Pangilinan J."/>
            <person name="Andreopoulos W."/>
            <person name="Hayes R.D."/>
            <person name="Ng V."/>
            <person name="Grigoriev I.V."/>
            <person name="Jackson S.A."/>
            <person name="Sutton T.D.S."/>
            <person name="Dobson A.D.W."/>
            <person name="Rama T."/>
        </authorList>
    </citation>
    <scope>NUCLEOTIDE SEQUENCE</scope>
    <source>
        <strain evidence="2">TRa018bII</strain>
    </source>
</reference>
<proteinExistence type="predicted"/>
<dbReference type="Gene3D" id="3.40.50.150">
    <property type="entry name" value="Vaccinia Virus protein VP39"/>
    <property type="match status" value="1"/>
</dbReference>
<dbReference type="InterPro" id="IPR013216">
    <property type="entry name" value="Methyltransf_11"/>
</dbReference>
<evidence type="ECO:0000313" key="2">
    <source>
        <dbReference type="EMBL" id="KAG9237590.1"/>
    </source>
</evidence>
<keyword evidence="3" id="KW-1185">Reference proteome</keyword>
<evidence type="ECO:0000259" key="1">
    <source>
        <dbReference type="Pfam" id="PF08241"/>
    </source>
</evidence>
<dbReference type="PANTHER" id="PTHR44942:SF10">
    <property type="entry name" value="METHYLTRANSFERASE TYPE 11 DOMAIN-CONTAINING PROTEIN"/>
    <property type="match status" value="1"/>
</dbReference>
<dbReference type="AlphaFoldDB" id="A0A9P7YQV5"/>
<sequence>MASASSIVPTTAEVATDPTFRSYTPAQAATYAAHRISYASAIYKLILEHHAQSGGEFGLLLDVGCGPGNATRDLAASFERVIGCDAGEAMIETARDLGGKTKSHGEVEFYVSPAEALSGVKGLCEDGEGKVDMLTVAAAAHWFNMDKFWAEAAKVLKPGGTLAIWTRASGFPDPNQPNAQKLREIILRFQDETIAKYELPGNRLARGTYENLPLPWQASPPVLSLPEANFVKHDFDRGGVLSNGKTFFGGSRRLTLEQIEKAIGTASPVTRWREANPDLAGTEKDCVKTLVADLREALNGKEELIEGPATTILLFKRTSC</sequence>
<dbReference type="GO" id="GO:0008757">
    <property type="term" value="F:S-adenosylmethionine-dependent methyltransferase activity"/>
    <property type="evidence" value="ECO:0007669"/>
    <property type="project" value="InterPro"/>
</dbReference>
<name>A0A9P7YQV5_9HELO</name>
<protein>
    <submittedName>
        <fullName evidence="2">S-adenosyl-L-methionine-dependent methyltransferase</fullName>
    </submittedName>
</protein>
<gene>
    <name evidence="2" type="ORF">BJ875DRAFT_136358</name>
</gene>
<feature type="domain" description="Methyltransferase type 11" evidence="1">
    <location>
        <begin position="61"/>
        <end position="164"/>
    </location>
</feature>
<accession>A0A9P7YQV5</accession>
<dbReference type="GO" id="GO:0032259">
    <property type="term" value="P:methylation"/>
    <property type="evidence" value="ECO:0007669"/>
    <property type="project" value="UniProtKB-KW"/>
</dbReference>
<evidence type="ECO:0000313" key="3">
    <source>
        <dbReference type="Proteomes" id="UP000824998"/>
    </source>
</evidence>
<dbReference type="CDD" id="cd02440">
    <property type="entry name" value="AdoMet_MTases"/>
    <property type="match status" value="1"/>
</dbReference>
<dbReference type="PANTHER" id="PTHR44942">
    <property type="entry name" value="METHYLTRANSF_11 DOMAIN-CONTAINING PROTEIN"/>
    <property type="match status" value="1"/>
</dbReference>
<dbReference type="Pfam" id="PF08241">
    <property type="entry name" value="Methyltransf_11"/>
    <property type="match status" value="1"/>
</dbReference>
<dbReference type="EMBL" id="MU251383">
    <property type="protein sequence ID" value="KAG9237590.1"/>
    <property type="molecule type" value="Genomic_DNA"/>
</dbReference>
<dbReference type="SUPFAM" id="SSF53335">
    <property type="entry name" value="S-adenosyl-L-methionine-dependent methyltransferases"/>
    <property type="match status" value="1"/>
</dbReference>
<dbReference type="Proteomes" id="UP000824998">
    <property type="component" value="Unassembled WGS sequence"/>
</dbReference>
<keyword evidence="2" id="KW-0808">Transferase</keyword>
<dbReference type="OrthoDB" id="10027013at2759"/>
<organism evidence="2 3">
    <name type="scientific">Amylocarpus encephaloides</name>
    <dbReference type="NCBI Taxonomy" id="45428"/>
    <lineage>
        <taxon>Eukaryota</taxon>
        <taxon>Fungi</taxon>
        <taxon>Dikarya</taxon>
        <taxon>Ascomycota</taxon>
        <taxon>Pezizomycotina</taxon>
        <taxon>Leotiomycetes</taxon>
        <taxon>Helotiales</taxon>
        <taxon>Helotiales incertae sedis</taxon>
        <taxon>Amylocarpus</taxon>
    </lineage>
</organism>
<dbReference type="InterPro" id="IPR051052">
    <property type="entry name" value="Diverse_substrate_MTase"/>
</dbReference>
<keyword evidence="2" id="KW-0489">Methyltransferase</keyword>
<comment type="caution">
    <text evidence="2">The sequence shown here is derived from an EMBL/GenBank/DDBJ whole genome shotgun (WGS) entry which is preliminary data.</text>
</comment>